<dbReference type="InterPro" id="IPR027417">
    <property type="entry name" value="P-loop_NTPase"/>
</dbReference>
<evidence type="ECO:0000313" key="13">
    <source>
        <dbReference type="Proteomes" id="UP000182945"/>
    </source>
</evidence>
<dbReference type="GO" id="GO:0006260">
    <property type="term" value="P:DNA replication"/>
    <property type="evidence" value="ECO:0007669"/>
    <property type="project" value="UniProtKB-KW"/>
</dbReference>
<evidence type="ECO:0000256" key="6">
    <source>
        <dbReference type="ARBA" id="ARBA00022840"/>
    </source>
</evidence>
<dbReference type="InterPro" id="IPR007694">
    <property type="entry name" value="DNA_helicase_DnaB-like_C"/>
</dbReference>
<evidence type="ECO:0000256" key="9">
    <source>
        <dbReference type="ARBA" id="ARBA00044969"/>
    </source>
</evidence>
<keyword evidence="6" id="KW-0067">ATP-binding</keyword>
<keyword evidence="4" id="KW-0378">Hydrolase</keyword>
<dbReference type="GO" id="GO:0005829">
    <property type="term" value="C:cytosol"/>
    <property type="evidence" value="ECO:0007669"/>
    <property type="project" value="TreeGrafter"/>
</dbReference>
<proteinExistence type="inferred from homology"/>
<dbReference type="GO" id="GO:0043139">
    <property type="term" value="F:5'-3' DNA helicase activity"/>
    <property type="evidence" value="ECO:0007669"/>
    <property type="project" value="UniProtKB-EC"/>
</dbReference>
<evidence type="ECO:0000313" key="12">
    <source>
        <dbReference type="EMBL" id="APC48977.1"/>
    </source>
</evidence>
<dbReference type="Proteomes" id="UP000182945">
    <property type="component" value="Chromosome"/>
</dbReference>
<evidence type="ECO:0000259" key="11">
    <source>
        <dbReference type="PROSITE" id="PS51199"/>
    </source>
</evidence>
<accession>A0AAC9J0P3</accession>
<dbReference type="EC" id="5.6.2.3" evidence="9"/>
<name>A0AAC9J0P3_VIRHA</name>
<comment type="catalytic activity">
    <reaction evidence="10">
        <text>ATP + H2O = ADP + phosphate + H(+)</text>
        <dbReference type="Rhea" id="RHEA:13065"/>
        <dbReference type="ChEBI" id="CHEBI:15377"/>
        <dbReference type="ChEBI" id="CHEBI:15378"/>
        <dbReference type="ChEBI" id="CHEBI:30616"/>
        <dbReference type="ChEBI" id="CHEBI:43474"/>
        <dbReference type="ChEBI" id="CHEBI:456216"/>
        <dbReference type="EC" id="5.6.2.3"/>
    </reaction>
</comment>
<dbReference type="Pfam" id="PF03796">
    <property type="entry name" value="DnaB_C"/>
    <property type="match status" value="1"/>
</dbReference>
<evidence type="ECO:0000256" key="5">
    <source>
        <dbReference type="ARBA" id="ARBA00022806"/>
    </source>
</evidence>
<keyword evidence="7" id="KW-0238">DNA-binding</keyword>
<evidence type="ECO:0000256" key="4">
    <source>
        <dbReference type="ARBA" id="ARBA00022801"/>
    </source>
</evidence>
<evidence type="ECO:0000256" key="1">
    <source>
        <dbReference type="ARBA" id="ARBA00008428"/>
    </source>
</evidence>
<sequence>MAVIQVSLTGTADISAEQSVLGAVFLDPNVLDEISFLEDRDFLDVKHQQIYRVMKWLDDKQQPVDVVTVTEMYVKHNRADEVSVSYFAQLAESCPTTSNVKYHANIVRSKAIRRRGSEIGNQIAELAREDFETDEDYFAAVEALATEIRPDERGRMQSLSETRDKYFKHLLSKEVEYIETGFPQFDGWANGVYRGDLFISAGRPSVGKTAKLLQRTLGVAASGPVLLFSQEMDEDQLKDRMISNITGIPYNRIRNKELNPRQYGEVEEAYNRLEKLPIYIQDSSGVTIEEVRATARRFKRKYGDVAMVAVDYLQIMKIPQKKGENRSTAIGNVTQAAKQIARELKCVFMMLSQMSRESEKNKGKPMLADLKESGSIEQDADVVEFLWIDHHDTEPQGKVVQQFIAKGRNTGLNEFRLLFRGWKQQFIELEKRK</sequence>
<dbReference type="PANTHER" id="PTHR30153">
    <property type="entry name" value="REPLICATIVE DNA HELICASE DNAB"/>
    <property type="match status" value="1"/>
</dbReference>
<comment type="similarity">
    <text evidence="1">Belongs to the helicase family. DnaB subfamily.</text>
</comment>
<dbReference type="PANTHER" id="PTHR30153:SF2">
    <property type="entry name" value="REPLICATIVE DNA HELICASE"/>
    <property type="match status" value="1"/>
</dbReference>
<evidence type="ECO:0000256" key="7">
    <source>
        <dbReference type="ARBA" id="ARBA00023125"/>
    </source>
</evidence>
<feature type="domain" description="SF4 helicase" evidence="11">
    <location>
        <begin position="171"/>
        <end position="433"/>
    </location>
</feature>
<dbReference type="GO" id="GO:0003677">
    <property type="term" value="F:DNA binding"/>
    <property type="evidence" value="ECO:0007669"/>
    <property type="project" value="UniProtKB-KW"/>
</dbReference>
<dbReference type="SUPFAM" id="SSF48024">
    <property type="entry name" value="N-terminal domain of DnaB helicase"/>
    <property type="match status" value="1"/>
</dbReference>
<keyword evidence="3" id="KW-0547">Nucleotide-binding</keyword>
<dbReference type="Pfam" id="PF00772">
    <property type="entry name" value="DnaB"/>
    <property type="match status" value="1"/>
</dbReference>
<evidence type="ECO:0000256" key="8">
    <source>
        <dbReference type="ARBA" id="ARBA00023235"/>
    </source>
</evidence>
<dbReference type="GO" id="GO:0016787">
    <property type="term" value="F:hydrolase activity"/>
    <property type="evidence" value="ECO:0007669"/>
    <property type="project" value="UniProtKB-KW"/>
</dbReference>
<dbReference type="Gene3D" id="3.40.50.300">
    <property type="entry name" value="P-loop containing nucleotide triphosphate hydrolases"/>
    <property type="match status" value="1"/>
</dbReference>
<protein>
    <recommendedName>
        <fullName evidence="9">DNA 5'-3' helicase</fullName>
        <ecNumber evidence="9">5.6.2.3</ecNumber>
    </recommendedName>
</protein>
<keyword evidence="8" id="KW-0413">Isomerase</keyword>
<evidence type="ECO:0000256" key="10">
    <source>
        <dbReference type="ARBA" id="ARBA00048954"/>
    </source>
</evidence>
<reference evidence="12 13" key="1">
    <citation type="submission" date="2016-11" db="EMBL/GenBank/DDBJ databases">
        <title>Complete genome sequencing of Virgibacillus halodenitrificans PDB-F2.</title>
        <authorList>
            <person name="Sun Z."/>
            <person name="Zhou Y."/>
            <person name="Li H."/>
        </authorList>
    </citation>
    <scope>NUCLEOTIDE SEQUENCE [LARGE SCALE GENOMIC DNA]</scope>
    <source>
        <strain evidence="12 13">PDB-F2</strain>
    </source>
</reference>
<evidence type="ECO:0000256" key="2">
    <source>
        <dbReference type="ARBA" id="ARBA00022705"/>
    </source>
</evidence>
<dbReference type="KEGG" id="vhl:BME96_12585"/>
<dbReference type="SUPFAM" id="SSF52540">
    <property type="entry name" value="P-loop containing nucleoside triphosphate hydrolases"/>
    <property type="match status" value="1"/>
</dbReference>
<gene>
    <name evidence="12" type="ORF">BME96_12585</name>
</gene>
<dbReference type="EMBL" id="CP017962">
    <property type="protein sequence ID" value="APC48977.1"/>
    <property type="molecule type" value="Genomic_DNA"/>
</dbReference>
<dbReference type="AlphaFoldDB" id="A0AAC9J0P3"/>
<dbReference type="Gene3D" id="1.10.860.10">
    <property type="entry name" value="DNAb Helicase, Chain A"/>
    <property type="match status" value="1"/>
</dbReference>
<evidence type="ECO:0000256" key="3">
    <source>
        <dbReference type="ARBA" id="ARBA00022741"/>
    </source>
</evidence>
<dbReference type="InterPro" id="IPR007693">
    <property type="entry name" value="DNA_helicase_DnaB-like_N"/>
</dbReference>
<organism evidence="12 13">
    <name type="scientific">Virgibacillus halodenitrificans</name>
    <name type="common">Bacillus halodenitrificans</name>
    <dbReference type="NCBI Taxonomy" id="1482"/>
    <lineage>
        <taxon>Bacteria</taxon>
        <taxon>Bacillati</taxon>
        <taxon>Bacillota</taxon>
        <taxon>Bacilli</taxon>
        <taxon>Bacillales</taxon>
        <taxon>Bacillaceae</taxon>
        <taxon>Virgibacillus</taxon>
    </lineage>
</organism>
<dbReference type="GO" id="GO:0005524">
    <property type="term" value="F:ATP binding"/>
    <property type="evidence" value="ECO:0007669"/>
    <property type="project" value="UniProtKB-KW"/>
</dbReference>
<keyword evidence="2" id="KW-0235">DNA replication</keyword>
<keyword evidence="5 12" id="KW-0347">Helicase</keyword>
<dbReference type="InterPro" id="IPR036185">
    <property type="entry name" value="DNA_heli_DnaB-like_N_sf"/>
</dbReference>
<dbReference type="InterPro" id="IPR016136">
    <property type="entry name" value="DNA_helicase_N/primase_C"/>
</dbReference>
<dbReference type="PROSITE" id="PS51199">
    <property type="entry name" value="SF4_HELICASE"/>
    <property type="match status" value="1"/>
</dbReference>